<dbReference type="SUPFAM" id="SSF63825">
    <property type="entry name" value="YWTD domain"/>
    <property type="match status" value="1"/>
</dbReference>
<comment type="caution">
    <text evidence="1">The sequence shown here is derived from an EMBL/GenBank/DDBJ whole genome shotgun (WGS) entry which is preliminary data.</text>
</comment>
<evidence type="ECO:0000313" key="2">
    <source>
        <dbReference type="Proteomes" id="UP001159428"/>
    </source>
</evidence>
<accession>A0AAU9X107</accession>
<dbReference type="Proteomes" id="UP001159428">
    <property type="component" value="Unassembled WGS sequence"/>
</dbReference>
<dbReference type="AlphaFoldDB" id="A0AAU9X107"/>
<dbReference type="EMBL" id="CALNXJ010000027">
    <property type="protein sequence ID" value="CAH3133033.1"/>
    <property type="molecule type" value="Genomic_DNA"/>
</dbReference>
<feature type="non-terminal residue" evidence="1">
    <location>
        <position position="246"/>
    </location>
</feature>
<keyword evidence="2" id="KW-1185">Reference proteome</keyword>
<dbReference type="InterPro" id="IPR011042">
    <property type="entry name" value="6-blade_b-propeller_TolB-like"/>
</dbReference>
<proteinExistence type="predicted"/>
<protein>
    <submittedName>
        <fullName evidence="1">Uncharacterized protein</fullName>
    </submittedName>
</protein>
<dbReference type="Gene3D" id="2.120.10.30">
    <property type="entry name" value="TolB, C-terminal domain"/>
    <property type="match status" value="1"/>
</dbReference>
<gene>
    <name evidence="1" type="ORF">PMEA_00015341</name>
</gene>
<reference evidence="1 2" key="1">
    <citation type="submission" date="2022-05" db="EMBL/GenBank/DDBJ databases">
        <authorList>
            <consortium name="Genoscope - CEA"/>
            <person name="William W."/>
        </authorList>
    </citation>
    <scope>NUCLEOTIDE SEQUENCE [LARGE SCALE GENOMIC DNA]</scope>
</reference>
<evidence type="ECO:0000313" key="1">
    <source>
        <dbReference type="EMBL" id="CAH3133033.1"/>
    </source>
</evidence>
<organism evidence="1 2">
    <name type="scientific">Pocillopora meandrina</name>
    <dbReference type="NCBI Taxonomy" id="46732"/>
    <lineage>
        <taxon>Eukaryota</taxon>
        <taxon>Metazoa</taxon>
        <taxon>Cnidaria</taxon>
        <taxon>Anthozoa</taxon>
        <taxon>Hexacorallia</taxon>
        <taxon>Scleractinia</taxon>
        <taxon>Astrocoeniina</taxon>
        <taxon>Pocilloporidae</taxon>
        <taxon>Pocillopora</taxon>
    </lineage>
</organism>
<name>A0AAU9X107_9CNID</name>
<sequence length="246" mass="27961">MNTMLAGREKYPYRVPIPDCPHSIKSVHSTEFWDWIVIDSYLVNVKLLLLLHREDEGIKKCVSLKALRILDHRDVETALEIHRKEVQDSILDEKNSSTSGLSLLSYPVGLTFYPKRSRLLITDRLLQAVFIIDMHCPTNVTLIADGGEPEHTNGRGSKARFKNPAGVVVREEKLYVCDQGNSTIRVVNIRSLFFHASRIGQEDPDAEESQSEEEDFAIRRIRKVSVHDLSPLSEENVPDLESPFAI</sequence>